<feature type="region of interest" description="Disordered" evidence="1">
    <location>
        <begin position="1"/>
        <end position="20"/>
    </location>
</feature>
<organism evidence="2 3">
    <name type="scientific">Agreia pratensis</name>
    <dbReference type="NCBI Taxonomy" id="150121"/>
    <lineage>
        <taxon>Bacteria</taxon>
        <taxon>Bacillati</taxon>
        <taxon>Actinomycetota</taxon>
        <taxon>Actinomycetes</taxon>
        <taxon>Micrococcales</taxon>
        <taxon>Microbacteriaceae</taxon>
        <taxon>Agreia</taxon>
    </lineage>
</organism>
<dbReference type="Proteomes" id="UP000193244">
    <property type="component" value="Unassembled WGS sequence"/>
</dbReference>
<dbReference type="AlphaFoldDB" id="A0A1X7IRV8"/>
<evidence type="ECO:0000256" key="1">
    <source>
        <dbReference type="SAM" id="MobiDB-lite"/>
    </source>
</evidence>
<dbReference type="SUPFAM" id="SSF51182">
    <property type="entry name" value="RmlC-like cupins"/>
    <property type="match status" value="1"/>
</dbReference>
<evidence type="ECO:0000313" key="3">
    <source>
        <dbReference type="Proteomes" id="UP000193244"/>
    </source>
</evidence>
<dbReference type="Gene3D" id="2.60.120.10">
    <property type="entry name" value="Jelly Rolls"/>
    <property type="match status" value="1"/>
</dbReference>
<keyword evidence="3" id="KW-1185">Reference proteome</keyword>
<reference evidence="3" key="1">
    <citation type="submission" date="2017-04" db="EMBL/GenBank/DDBJ databases">
        <authorList>
            <person name="Varghese N."/>
            <person name="Submissions S."/>
        </authorList>
    </citation>
    <scope>NUCLEOTIDE SEQUENCE [LARGE SCALE GENOMIC DNA]</scope>
    <source>
        <strain evidence="3">VKM Ac-2510</strain>
    </source>
</reference>
<protein>
    <recommendedName>
        <fullName evidence="4">Cupin domain-containing protein</fullName>
    </recommendedName>
</protein>
<accession>A0A1X7IRV8</accession>
<dbReference type="InterPro" id="IPR014710">
    <property type="entry name" value="RmlC-like_jellyroll"/>
</dbReference>
<name>A0A1X7IRV8_9MICO</name>
<dbReference type="EMBL" id="FXAY01000001">
    <property type="protein sequence ID" value="SMG17904.1"/>
    <property type="molecule type" value="Genomic_DNA"/>
</dbReference>
<dbReference type="InterPro" id="IPR011051">
    <property type="entry name" value="RmlC_Cupin_sf"/>
</dbReference>
<proteinExistence type="predicted"/>
<evidence type="ECO:0008006" key="4">
    <source>
        <dbReference type="Google" id="ProtNLM"/>
    </source>
</evidence>
<gene>
    <name evidence="2" type="ORF">SAMN06296010_0828</name>
</gene>
<evidence type="ECO:0000313" key="2">
    <source>
        <dbReference type="EMBL" id="SMG17904.1"/>
    </source>
</evidence>
<dbReference type="STRING" id="150121.SAMN06296010_0828"/>
<sequence>MVDGIASTRSKQGVFVSEPESPSTEILASIERPDGSRVEVRRVVIPVGSSTGWHFHDGWQTGFLLRGEIRHSTRDRDTVFEIATPLIEQPEIVHIAHSTGVEEAELVFLSHIPAGSEAAVPCPPPGEEPMESEGGESVPEVGPHEGAASVAVPLGKPVFAQAFRYTAMYGPKPFPEALLIYLDNGSYKILSPGEEHYGSYVSATQLGTDLPPRHVSFLSWPSDDWDRNVASHTLTFNVDTGAYIQTLVLPGDPVPHAQAGYALPIDDPTQLDMTASWEQARVTYAAVFEQLIEAERTRAALR</sequence>